<evidence type="ECO:0000313" key="2">
    <source>
        <dbReference type="EMBL" id="VWL85865.1"/>
    </source>
</evidence>
<dbReference type="GO" id="GO:0003676">
    <property type="term" value="F:nucleic acid binding"/>
    <property type="evidence" value="ECO:0007669"/>
    <property type="project" value="InterPro"/>
</dbReference>
<dbReference type="EMBL" id="CABWIB010000001">
    <property type="protein sequence ID" value="VWL85865.1"/>
    <property type="molecule type" value="Genomic_DNA"/>
</dbReference>
<dbReference type="InterPro" id="IPR011320">
    <property type="entry name" value="RNase_H1_N"/>
</dbReference>
<dbReference type="SUPFAM" id="SSF53098">
    <property type="entry name" value="Ribonuclease H-like"/>
    <property type="match status" value="1"/>
</dbReference>
<accession>A0A6I8M8P5</accession>
<sequence length="196" mass="22716">MVYALYLIDENKKYIFDNWLECSNNIKGKKARYKKFKNEMEAKKWLDEGANYETYTKLDSDAIYFDAGTGRGIGVEVRVTNHLGASILNEIMPKEKINEFGNYLLAPNRTNNFGELCGLFIALKYAKKYKVKKIYGDSELVIKYWSKRIYNEKNLEKDTIKLIIQVSDMYSEFIQNGGELKKISGDINPSDLGFHK</sequence>
<gene>
    <name evidence="2" type="ORF">OMES3154_01150</name>
</gene>
<protein>
    <recommendedName>
        <fullName evidence="1">Ribonuclease H1 N-terminal domain-containing protein</fullName>
    </recommendedName>
</protein>
<reference evidence="2 3" key="1">
    <citation type="submission" date="2019-10" db="EMBL/GenBank/DDBJ databases">
        <authorList>
            <person name="Blom J."/>
        </authorList>
    </citation>
    <scope>NUCLEOTIDE SEQUENCE [LARGE SCALE GENOMIC DNA]</scope>
    <source>
        <strain evidence="2 3">ES3154-GLU</strain>
    </source>
</reference>
<name>A0A6I8M8P5_9FUSO</name>
<dbReference type="Gene3D" id="3.40.970.10">
    <property type="entry name" value="Ribonuclease H1, N-terminal domain"/>
    <property type="match status" value="1"/>
</dbReference>
<dbReference type="AlphaFoldDB" id="A0A6I8M8P5"/>
<proteinExistence type="predicted"/>
<feature type="domain" description="Ribonuclease H1 N-terminal" evidence="1">
    <location>
        <begin position="12"/>
        <end position="45"/>
    </location>
</feature>
<organism evidence="2 3">
    <name type="scientific">Oceanivirga miroungae</name>
    <dbReference type="NCBI Taxonomy" id="1130046"/>
    <lineage>
        <taxon>Bacteria</taxon>
        <taxon>Fusobacteriati</taxon>
        <taxon>Fusobacteriota</taxon>
        <taxon>Fusobacteriia</taxon>
        <taxon>Fusobacteriales</taxon>
        <taxon>Leptotrichiaceae</taxon>
        <taxon>Oceanivirga</taxon>
    </lineage>
</organism>
<keyword evidence="3" id="KW-1185">Reference proteome</keyword>
<evidence type="ECO:0000259" key="1">
    <source>
        <dbReference type="Pfam" id="PF01693"/>
    </source>
</evidence>
<dbReference type="Proteomes" id="UP000419017">
    <property type="component" value="Unassembled WGS sequence"/>
</dbReference>
<dbReference type="InterPro" id="IPR012337">
    <property type="entry name" value="RNaseH-like_sf"/>
</dbReference>
<dbReference type="InterPro" id="IPR037056">
    <property type="entry name" value="RNase_H1_N_sf"/>
</dbReference>
<evidence type="ECO:0000313" key="3">
    <source>
        <dbReference type="Proteomes" id="UP000419017"/>
    </source>
</evidence>
<dbReference type="RefSeq" id="WP_156683827.1">
    <property type="nucleotide sequence ID" value="NZ_CABWIB010000001.1"/>
</dbReference>
<dbReference type="Gene3D" id="3.30.420.10">
    <property type="entry name" value="Ribonuclease H-like superfamily/Ribonuclease H"/>
    <property type="match status" value="1"/>
</dbReference>
<dbReference type="InterPro" id="IPR036397">
    <property type="entry name" value="RNaseH_sf"/>
</dbReference>
<dbReference type="Pfam" id="PF01693">
    <property type="entry name" value="Cauli_VI"/>
    <property type="match status" value="1"/>
</dbReference>